<evidence type="ECO:0000313" key="3">
    <source>
        <dbReference type="EMBL" id="EME80547.1"/>
    </source>
</evidence>
<sequence>MTDVVQAVAVSSSVSISVPSRDGYARSVSLPKPTVALREHPLTITDSQLFLGRFGAAVCTFEKWRQKQQERRICEKPRIHQDYGDRPRRKGEKGDRRDLHQEFVTYQGGVPRRKGRKGTGVIFIKSSLHIKRHDEKVVCMPAKVMQSFIMKEKRKELEKRRSAVDCSFMLGFACSMLPFAVPRPGAYSGCFAVPGNPLSTLHQNWRHSLPTQLIDRRRPTLKTHLLLCDPYFHVTPCSHTSQSIHSATISADTESTSQLIPTGGQREIQHNRESVDLHIETTTAMPPTRFPSFDSLELHSYVHDATMAPRAISKSEYDRLTTETAEAQTRINGVIKGVCSKLPSELRLKILEAYLHSHDMALFTMWPGAARLYIPDSFGIRRNVQADGSIDFPGMCSAMAGFLMKRLKDQAYMSSMAEESPAQVQAVLQEMDIECAKMLPKHTIHQFAATFPTRAQPTRTPIPRKLRHCTDKIFHINLKITLQQTFQALYPVDLYAAINGIAHIKQHFPSLISLRVMLCDLGSSYYGVQGATRSLFRSGYMSPNCQNRYTTIEEEMERLVVEMHKIPGIKRSIVWYESEDAQAARQEARAQQSDLTGLMVAKGEQSQEMTAAKVVDRAIHAAPSAPKRDQLRSPGEILTGQGFIGRATAYERKYYRYHLKQACYNCLASRVTTSSLIHTRRIVPPRSLPSPLSSQQIIHLRLEPRFQQPRATSKVATMPPIRTPNFEFAKQALGLEVKQPPLSPDETHHIKALVGCKRIVDEHMATARALEVEYLEKLNLVSPRTTLRLFAEWLANIATYINRNGDASLLEQHILREVANLRIAAEQTQPFENRKSPCITIGAPVQWKTVIRGPVIGGRLSSALVEWMFKRTRLYLPHLAMECFIHRTVFEMAVETEGALLGMLEEAEEAEEAEEVQWNSSLREREMRWRWSWDRANEVDIDCRYYTNHIHPQLTLALQSIIHFQWTAMTLRKFHPPEARICGSMYCALPSLYIYATIDYCTKTLSSIAYLQRDFHHESFPTRPWSDPNHVDKVLRSRHGFHQRQFLLRLKNWLSTGIHSDIEHMLSFGHLTGKAPTPDFGPFQQTCLIGIKTLTPSIPRSKLRSGFSSHAEHCNHRTYFGHLSQHRALPSGIPDMKRYIQTTLFHAAPDAQGLYYTAQQDFISDGSRCAFRPFKVNTCINRRWKSQYDTTTLTAHSFGENEGHSTKYRASCDDYKFIASGTLDDTADLGVCISKNAMSCFQLPLESHTTFCAAHDTPSFFVKDRRAHQGHAEKLDPSIRPAMSMTASSTPVKLGRMTRPTSRLEPDCLRGLPVDRCCRSLSQLWQLQVASTMRFLMIYRTGKNKCGIPAQPRAIHFSAAHDAETLVITFSQSFVLFLPPVGLGKPVTCADLYFTGILRTFHSLSPASVVLIRYTDHCLHSKALNTYYTDQRQPTASFQEPQRKNQPIIAQFKNSAEELRQRADELVNKYRLLEGQYAALPLHRRRNLKAGTSWETFCAAAIFEGRISQYCREEDGSFDILQTLVKQSRDFRQEMFPVAIPWFSDLAAVYQRAHDEARSWTTYTLNQEQVGLAKLKWKYEQASKLLGHLNHAPTTAAETSSRGMECFAQACKSISSGMQEHAALKAAEDEMERFSYDDDHFMATEGVREWFSIDLRMPAWPSADPPPDFTRWQQGGVPASQPGVASGSSTSTPRMFDFSQASQSSSSKAGGIWSERTSGLNGSQQNGTTAGGWWDKNNPQSSPQAQMPPPPRPAPKVDHKSRLAEYDAHWKSLAPHDKQFPCPNSTFSMPSFQNRQELPYNQQKVAQWSPATVIGVMTKRFFTDAFAIRTTLITFSDDPTSVDFELQKKNSATTVVALRKTLKMESVKWHPDRLNRRTGVPGQIDESIGKAPGNVAIRSAVQELIEQCDKFVHGAKDWNPDETMGS</sequence>
<keyword evidence="4" id="KW-1185">Reference proteome</keyword>
<dbReference type="HOGENOM" id="CLU_235282_0_0_1"/>
<dbReference type="OrthoDB" id="3649009at2759"/>
<feature type="coiled-coil region" evidence="1">
    <location>
        <begin position="1449"/>
        <end position="1476"/>
    </location>
</feature>
<evidence type="ECO:0000256" key="2">
    <source>
        <dbReference type="SAM" id="MobiDB-lite"/>
    </source>
</evidence>
<reference evidence="3 4" key="1">
    <citation type="journal article" date="2012" name="PLoS Pathog.">
        <title>Diverse lifestyles and strategies of plant pathogenesis encoded in the genomes of eighteen Dothideomycetes fungi.</title>
        <authorList>
            <person name="Ohm R.A."/>
            <person name="Feau N."/>
            <person name="Henrissat B."/>
            <person name="Schoch C.L."/>
            <person name="Horwitz B.A."/>
            <person name="Barry K.W."/>
            <person name="Condon B.J."/>
            <person name="Copeland A.C."/>
            <person name="Dhillon B."/>
            <person name="Glaser F."/>
            <person name="Hesse C.N."/>
            <person name="Kosti I."/>
            <person name="LaButti K."/>
            <person name="Lindquist E.A."/>
            <person name="Lucas S."/>
            <person name="Salamov A.A."/>
            <person name="Bradshaw R.E."/>
            <person name="Ciuffetti L."/>
            <person name="Hamelin R.C."/>
            <person name="Kema G.H.J."/>
            <person name="Lawrence C."/>
            <person name="Scott J.A."/>
            <person name="Spatafora J.W."/>
            <person name="Turgeon B.G."/>
            <person name="de Wit P.J.G.M."/>
            <person name="Zhong S."/>
            <person name="Goodwin S.B."/>
            <person name="Grigoriev I.V."/>
        </authorList>
    </citation>
    <scope>NUCLEOTIDE SEQUENCE [LARGE SCALE GENOMIC DNA]</scope>
    <source>
        <strain evidence="3 4">CIRAD86</strain>
    </source>
</reference>
<keyword evidence="1" id="KW-0175">Coiled coil</keyword>
<dbReference type="Proteomes" id="UP000016932">
    <property type="component" value="Unassembled WGS sequence"/>
</dbReference>
<evidence type="ECO:0000256" key="1">
    <source>
        <dbReference type="SAM" id="Coils"/>
    </source>
</evidence>
<protein>
    <submittedName>
        <fullName evidence="3">Uncharacterized protein</fullName>
    </submittedName>
</protein>
<dbReference type="EMBL" id="KB446561">
    <property type="protein sequence ID" value="EME80547.1"/>
    <property type="molecule type" value="Genomic_DNA"/>
</dbReference>
<gene>
    <name evidence="3" type="ORF">MYCFIDRAFT_177489</name>
</gene>
<dbReference type="KEGG" id="pfj:MYCFIDRAFT_177489"/>
<name>M3ASS5_PSEFD</name>
<evidence type="ECO:0000313" key="4">
    <source>
        <dbReference type="Proteomes" id="UP000016932"/>
    </source>
</evidence>
<feature type="compositionally biased region" description="Polar residues" evidence="2">
    <location>
        <begin position="1715"/>
        <end position="1728"/>
    </location>
</feature>
<dbReference type="GeneID" id="19333755"/>
<feature type="region of interest" description="Disordered" evidence="2">
    <location>
        <begin position="75"/>
        <end position="100"/>
    </location>
</feature>
<proteinExistence type="predicted"/>
<dbReference type="RefSeq" id="XP_007929448.1">
    <property type="nucleotide sequence ID" value="XM_007931257.1"/>
</dbReference>
<dbReference type="VEuPathDB" id="FungiDB:MYCFIDRAFT_177489"/>
<accession>M3ASS5</accession>
<feature type="region of interest" description="Disordered" evidence="2">
    <location>
        <begin position="1662"/>
        <end position="1759"/>
    </location>
</feature>
<organism evidence="3 4">
    <name type="scientific">Pseudocercospora fijiensis (strain CIRAD86)</name>
    <name type="common">Black leaf streak disease fungus</name>
    <name type="synonym">Mycosphaerella fijiensis</name>
    <dbReference type="NCBI Taxonomy" id="383855"/>
    <lineage>
        <taxon>Eukaryota</taxon>
        <taxon>Fungi</taxon>
        <taxon>Dikarya</taxon>
        <taxon>Ascomycota</taxon>
        <taxon>Pezizomycotina</taxon>
        <taxon>Dothideomycetes</taxon>
        <taxon>Dothideomycetidae</taxon>
        <taxon>Mycosphaerellales</taxon>
        <taxon>Mycosphaerellaceae</taxon>
        <taxon>Pseudocercospora</taxon>
    </lineage>
</organism>